<dbReference type="WBParaSite" id="nRc.2.0.1.t46109-RA">
    <property type="protein sequence ID" value="nRc.2.0.1.t46109-RA"/>
    <property type="gene ID" value="nRc.2.0.1.g46109"/>
</dbReference>
<keyword evidence="1" id="KW-1185">Reference proteome</keyword>
<evidence type="ECO:0000313" key="2">
    <source>
        <dbReference type="WBParaSite" id="nRc.2.0.1.t46109-RA"/>
    </source>
</evidence>
<evidence type="ECO:0000313" key="1">
    <source>
        <dbReference type="Proteomes" id="UP000887565"/>
    </source>
</evidence>
<dbReference type="Proteomes" id="UP000887565">
    <property type="component" value="Unplaced"/>
</dbReference>
<accession>A0A915L4X5</accession>
<protein>
    <submittedName>
        <fullName evidence="2">Uncharacterized protein</fullName>
    </submittedName>
</protein>
<sequence length="61" mass="6920">ILYKGTDYNCCTYSVLKAAKPEGCIQPRSPIPLGVSLSYLMLPSWFCYSQAIFQDQIDLIR</sequence>
<organism evidence="1 2">
    <name type="scientific">Romanomermis culicivorax</name>
    <name type="common">Nematode worm</name>
    <dbReference type="NCBI Taxonomy" id="13658"/>
    <lineage>
        <taxon>Eukaryota</taxon>
        <taxon>Metazoa</taxon>
        <taxon>Ecdysozoa</taxon>
        <taxon>Nematoda</taxon>
        <taxon>Enoplea</taxon>
        <taxon>Dorylaimia</taxon>
        <taxon>Mermithida</taxon>
        <taxon>Mermithoidea</taxon>
        <taxon>Mermithidae</taxon>
        <taxon>Romanomermis</taxon>
    </lineage>
</organism>
<proteinExistence type="predicted"/>
<dbReference type="AlphaFoldDB" id="A0A915L4X5"/>
<reference evidence="2" key="1">
    <citation type="submission" date="2022-11" db="UniProtKB">
        <authorList>
            <consortium name="WormBaseParasite"/>
        </authorList>
    </citation>
    <scope>IDENTIFICATION</scope>
</reference>
<name>A0A915L4X5_ROMCU</name>